<dbReference type="InterPro" id="IPR030389">
    <property type="entry name" value="G_FEOB_dom"/>
</dbReference>
<dbReference type="InterPro" id="IPR011640">
    <property type="entry name" value="Fe2_transport_prot_B_C"/>
</dbReference>
<feature type="binding site" evidence="16">
    <location>
        <position position="19"/>
    </location>
    <ligand>
        <name>Mg(2+)</name>
        <dbReference type="ChEBI" id="CHEBI:18420"/>
        <label>2</label>
    </ligand>
</feature>
<keyword evidence="12 15" id="KW-0342">GTP-binding</keyword>
<gene>
    <name evidence="19" type="primary">feoB</name>
    <name evidence="19" type="ORF">H8696_04605</name>
</gene>
<comment type="similarity">
    <text evidence="17">Belongs to the TRAFAC class TrmE-Era-EngA-EngB-Septin-like GTPase superfamily. FeoB GTPase (TC 9.A.8) family.</text>
</comment>
<evidence type="ECO:0000256" key="3">
    <source>
        <dbReference type="ARBA" id="ARBA00022448"/>
    </source>
</evidence>
<dbReference type="Proteomes" id="UP000623172">
    <property type="component" value="Unassembled WGS sequence"/>
</dbReference>
<evidence type="ECO:0000256" key="1">
    <source>
        <dbReference type="ARBA" id="ARBA00003926"/>
    </source>
</evidence>
<dbReference type="AlphaFoldDB" id="A0A926D439"/>
<dbReference type="GO" id="GO:0046872">
    <property type="term" value="F:metal ion binding"/>
    <property type="evidence" value="ECO:0007669"/>
    <property type="project" value="UniProtKB-KW"/>
</dbReference>
<keyword evidence="8 15" id="KW-0547">Nucleotide-binding</keyword>
<dbReference type="InterPro" id="IPR005225">
    <property type="entry name" value="Small_GTP-bd"/>
</dbReference>
<keyword evidence="20" id="KW-1185">Reference proteome</keyword>
<feature type="binding site" evidence="15">
    <location>
        <begin position="33"/>
        <end position="37"/>
    </location>
    <ligand>
        <name>GTP</name>
        <dbReference type="ChEBI" id="CHEBI:37565"/>
        <label>1</label>
    </ligand>
</feature>
<feature type="transmembrane region" description="Helical" evidence="17">
    <location>
        <begin position="646"/>
        <end position="666"/>
    </location>
</feature>
<evidence type="ECO:0000313" key="19">
    <source>
        <dbReference type="EMBL" id="MBC8531127.1"/>
    </source>
</evidence>
<feature type="binding site" evidence="16">
    <location>
        <position position="23"/>
    </location>
    <ligand>
        <name>Mg(2+)</name>
        <dbReference type="ChEBI" id="CHEBI:18420"/>
        <label>2</label>
    </ligand>
</feature>
<dbReference type="Pfam" id="PF07670">
    <property type="entry name" value="Gate"/>
    <property type="match status" value="2"/>
</dbReference>
<keyword evidence="13 17" id="KW-0472">Membrane</keyword>
<proteinExistence type="inferred from homology"/>
<dbReference type="InterPro" id="IPR011642">
    <property type="entry name" value="Gate_dom"/>
</dbReference>
<dbReference type="GO" id="GO:0005525">
    <property type="term" value="F:GTP binding"/>
    <property type="evidence" value="ECO:0007669"/>
    <property type="project" value="UniProtKB-KW"/>
</dbReference>
<keyword evidence="7 17" id="KW-0812">Transmembrane</keyword>
<dbReference type="Pfam" id="PF07664">
    <property type="entry name" value="FeoB_C"/>
    <property type="match status" value="1"/>
</dbReference>
<keyword evidence="5 17" id="KW-0410">Iron transport</keyword>
<keyword evidence="4" id="KW-1003">Cell membrane</keyword>
<keyword evidence="3 17" id="KW-0813">Transport</keyword>
<evidence type="ECO:0000256" key="15">
    <source>
        <dbReference type="PIRSR" id="PIRSR603373-1"/>
    </source>
</evidence>
<dbReference type="InterPro" id="IPR003373">
    <property type="entry name" value="Fe2_transport_prot-B"/>
</dbReference>
<organism evidence="19 20">
    <name type="scientific">Gehongia tenuis</name>
    <dbReference type="NCBI Taxonomy" id="2763655"/>
    <lineage>
        <taxon>Bacteria</taxon>
        <taxon>Bacillati</taxon>
        <taxon>Bacillota</taxon>
        <taxon>Clostridia</taxon>
        <taxon>Christensenellales</taxon>
        <taxon>Christensenellaceae</taxon>
        <taxon>Gehongia</taxon>
    </lineage>
</organism>
<keyword evidence="6" id="KW-0997">Cell inner membrane</keyword>
<dbReference type="CDD" id="cd01879">
    <property type="entry name" value="FeoB"/>
    <property type="match status" value="1"/>
</dbReference>
<dbReference type="NCBIfam" id="TIGR00231">
    <property type="entry name" value="small_GTP"/>
    <property type="match status" value="1"/>
</dbReference>
<keyword evidence="10 17" id="KW-0408">Iron</keyword>
<feature type="transmembrane region" description="Helical" evidence="17">
    <location>
        <begin position="459"/>
        <end position="479"/>
    </location>
</feature>
<reference evidence="19" key="1">
    <citation type="submission" date="2020-08" db="EMBL/GenBank/DDBJ databases">
        <title>Genome public.</title>
        <authorList>
            <person name="Liu C."/>
            <person name="Sun Q."/>
        </authorList>
    </citation>
    <scope>NUCLEOTIDE SEQUENCE</scope>
    <source>
        <strain evidence="19">NSJ-53</strain>
    </source>
</reference>
<evidence type="ECO:0000256" key="2">
    <source>
        <dbReference type="ARBA" id="ARBA00004429"/>
    </source>
</evidence>
<evidence type="ECO:0000256" key="16">
    <source>
        <dbReference type="PIRSR" id="PIRSR603373-2"/>
    </source>
</evidence>
<evidence type="ECO:0000256" key="17">
    <source>
        <dbReference type="RuleBase" id="RU362098"/>
    </source>
</evidence>
<keyword evidence="11" id="KW-0406">Ion transport</keyword>
<comment type="caution">
    <text evidence="19">The sequence shown here is derived from an EMBL/GenBank/DDBJ whole genome shotgun (WGS) entry which is preliminary data.</text>
</comment>
<dbReference type="NCBIfam" id="TIGR00437">
    <property type="entry name" value="feoB"/>
    <property type="match status" value="1"/>
</dbReference>
<dbReference type="InterPro" id="IPR050860">
    <property type="entry name" value="FeoB_GTPase"/>
</dbReference>
<dbReference type="RefSeq" id="WP_249315191.1">
    <property type="nucleotide sequence ID" value="NZ_JACRSR010000001.1"/>
</dbReference>
<sequence length="675" mass="73448">MISLALAGNPNCGKTTLFNVLTGSNQYVGNWPGVTVDKKEGTFQLDGEEIRVVDLPGIYSLSPHTVEQKLARDFLIEEKLDLIVNIVDAGNLERNLYLTYQVLELGIPTIIVLNMFDELEASGSTVDVALMEKRLGAMVVPMCASKRKGVKEFLKRLHAVVHHPERAVKPFFPAYDRNLMALLGQSGLDLPYWKVLSLLEGETEAEEVGQFVETQNNELAELSTEEREKLDALAGRVRRQFGEDAEVAVPDLRYKNISVLVKQVLRAGGRNVNARTEAIDKVLTHKIFALPIFLLIMMAIFLITFGPIGNFLSGGVEYLFGDVITPFVDGLLVDAGAAPWLQSLIVGGILSGLSSVLVFLPQITLLFLCLSIMEDSGYMARAAFITDRIMRKFGLGGKSFIPMLMGFGCTVPALMACRTLESEKERRLTMVITPFMSCGARLPVYAMMAGAFFAKNQGLVIFAIYLLGVVIAGLSGVLLNKTVLKGESSPFVMELPPYRLPTLRNLVLHVWDKVKGFLVKAGTVVFLVAVFLWFAQSFDTHLAMTDDISTSILAKMGNFIAPIFTPLGFGEPIPSVALVTGFFAKEAVVVTTGILTGAAGDAQLGAALGGLFTPLSAFSFMAFVLLYIPCAASMVTLAKEMRSTKWTLFAVGYGLVTAYLVALIIFQGGRLLGFA</sequence>
<dbReference type="SUPFAM" id="SSF52540">
    <property type="entry name" value="P-loop containing nucleoside triphosphate hydrolases"/>
    <property type="match status" value="1"/>
</dbReference>
<evidence type="ECO:0000313" key="20">
    <source>
        <dbReference type="Proteomes" id="UP000623172"/>
    </source>
</evidence>
<dbReference type="GO" id="GO:0015093">
    <property type="term" value="F:ferrous iron transmembrane transporter activity"/>
    <property type="evidence" value="ECO:0007669"/>
    <property type="project" value="UniProtKB-UniRule"/>
</dbReference>
<dbReference type="FunFam" id="3.40.50.300:FF:000426">
    <property type="entry name" value="Ferrous iron transport protein B"/>
    <property type="match status" value="1"/>
</dbReference>
<evidence type="ECO:0000256" key="12">
    <source>
        <dbReference type="ARBA" id="ARBA00023134"/>
    </source>
</evidence>
<evidence type="ECO:0000256" key="13">
    <source>
        <dbReference type="ARBA" id="ARBA00023136"/>
    </source>
</evidence>
<comment type="caution">
    <text evidence="17">Lacks conserved residue(s) required for the propagation of feature annotation.</text>
</comment>
<keyword evidence="16" id="KW-0460">Magnesium</keyword>
<accession>A0A926D439</accession>
<protein>
    <recommendedName>
        <fullName evidence="14 17">Ferrous iron transport protein B</fullName>
    </recommendedName>
</protein>
<dbReference type="EMBL" id="JACRSR010000001">
    <property type="protein sequence ID" value="MBC8531127.1"/>
    <property type="molecule type" value="Genomic_DNA"/>
</dbReference>
<feature type="binding site" evidence="15">
    <location>
        <begin position="114"/>
        <end position="117"/>
    </location>
    <ligand>
        <name>GTP</name>
        <dbReference type="ChEBI" id="CHEBI:37565"/>
        <label>1</label>
    </ligand>
</feature>
<evidence type="ECO:0000256" key="10">
    <source>
        <dbReference type="ARBA" id="ARBA00023004"/>
    </source>
</evidence>
<keyword evidence="16" id="KW-0479">Metal-binding</keyword>
<feature type="binding site" evidence="16">
    <location>
        <position position="22"/>
    </location>
    <ligand>
        <name>Mg(2+)</name>
        <dbReference type="ChEBI" id="CHEBI:18420"/>
        <label>1</label>
    </ligand>
</feature>
<comment type="subcellular location">
    <subcellularLocation>
        <location evidence="2">Cell inner membrane</location>
        <topology evidence="2">Multi-pass membrane protein</topology>
    </subcellularLocation>
    <subcellularLocation>
        <location evidence="17">Cell membrane</location>
        <topology evidence="17">Multi-pass membrane protein</topology>
    </subcellularLocation>
</comment>
<feature type="transmembrane region" description="Helical" evidence="17">
    <location>
        <begin position="344"/>
        <end position="373"/>
    </location>
</feature>
<evidence type="ECO:0000256" key="11">
    <source>
        <dbReference type="ARBA" id="ARBA00023065"/>
    </source>
</evidence>
<dbReference type="Pfam" id="PF02421">
    <property type="entry name" value="FeoB_N"/>
    <property type="match status" value="1"/>
</dbReference>
<evidence type="ECO:0000256" key="8">
    <source>
        <dbReference type="ARBA" id="ARBA00022741"/>
    </source>
</evidence>
<dbReference type="PROSITE" id="PS51711">
    <property type="entry name" value="G_FEOB"/>
    <property type="match status" value="1"/>
</dbReference>
<evidence type="ECO:0000256" key="6">
    <source>
        <dbReference type="ARBA" id="ARBA00022519"/>
    </source>
</evidence>
<feature type="transmembrane region" description="Helical" evidence="17">
    <location>
        <begin position="517"/>
        <end position="535"/>
    </location>
</feature>
<keyword evidence="9 17" id="KW-1133">Transmembrane helix</keyword>
<feature type="transmembrane region" description="Helical" evidence="17">
    <location>
        <begin position="393"/>
        <end position="416"/>
    </location>
</feature>
<feature type="binding site" evidence="15">
    <location>
        <begin position="54"/>
        <end position="57"/>
    </location>
    <ligand>
        <name>GTP</name>
        <dbReference type="ChEBI" id="CHEBI:37565"/>
        <label>1</label>
    </ligand>
</feature>
<dbReference type="InterPro" id="IPR027417">
    <property type="entry name" value="P-loop_NTPase"/>
</dbReference>
<dbReference type="GO" id="GO:0005886">
    <property type="term" value="C:plasma membrane"/>
    <property type="evidence" value="ECO:0007669"/>
    <property type="project" value="UniProtKB-SubCell"/>
</dbReference>
<feature type="transmembrane region" description="Helical" evidence="17">
    <location>
        <begin position="287"/>
        <end position="306"/>
    </location>
</feature>
<evidence type="ECO:0000256" key="9">
    <source>
        <dbReference type="ARBA" id="ARBA00022989"/>
    </source>
</evidence>
<evidence type="ECO:0000256" key="7">
    <source>
        <dbReference type="ARBA" id="ARBA00022692"/>
    </source>
</evidence>
<feature type="binding site" evidence="15">
    <location>
        <begin position="8"/>
        <end position="15"/>
    </location>
    <ligand>
        <name>GTP</name>
        <dbReference type="ChEBI" id="CHEBI:37565"/>
        <label>1</label>
    </ligand>
</feature>
<name>A0A926D439_9FIRM</name>
<evidence type="ECO:0000256" key="4">
    <source>
        <dbReference type="ARBA" id="ARBA00022475"/>
    </source>
</evidence>
<comment type="function">
    <text evidence="1 17">Probable transporter of a GTP-driven Fe(2+) uptake system.</text>
</comment>
<dbReference type="PANTHER" id="PTHR43185:SF1">
    <property type="entry name" value="FE(2+) TRANSPORTER FEOB"/>
    <property type="match status" value="1"/>
</dbReference>
<evidence type="ECO:0000259" key="18">
    <source>
        <dbReference type="PROSITE" id="PS51711"/>
    </source>
</evidence>
<evidence type="ECO:0000256" key="14">
    <source>
        <dbReference type="NCBIfam" id="TIGR00437"/>
    </source>
</evidence>
<feature type="domain" description="FeoB-type G" evidence="18">
    <location>
        <begin position="1"/>
        <end position="163"/>
    </location>
</feature>
<evidence type="ECO:0000256" key="5">
    <source>
        <dbReference type="ARBA" id="ARBA00022496"/>
    </source>
</evidence>
<dbReference type="PANTHER" id="PTHR43185">
    <property type="entry name" value="FERROUS IRON TRANSPORT PROTEIN B"/>
    <property type="match status" value="1"/>
</dbReference>
<dbReference type="Gene3D" id="3.40.50.300">
    <property type="entry name" value="P-loop containing nucleotide triphosphate hydrolases"/>
    <property type="match status" value="1"/>
</dbReference>